<sequence>MKQFYLFRHAQSQANVGGIPLPDREIPITKLGQQQALNHCKQWEIQPSALYCSQLLRTQQTALPFMQKYQLPLQQLSCLNEFSYLDFEMIRTITTEQRQQLSAQYWLTSKPEYKYSPQCDSFLDFSQRIDEFCQNINTFPNNSLFFTHGIWLAQLSWKILGYRVNSNQDMQRFRQFTLDLAIPNTATFLLTVNNHCLQLQYLPDYTAPSV</sequence>
<dbReference type="InterPro" id="IPR029033">
    <property type="entry name" value="His_PPase_superfam"/>
</dbReference>
<dbReference type="STRING" id="155515.JP36_09585"/>
<dbReference type="GO" id="GO:0016791">
    <property type="term" value="F:phosphatase activity"/>
    <property type="evidence" value="ECO:0007669"/>
    <property type="project" value="TreeGrafter"/>
</dbReference>
<dbReference type="Gene3D" id="3.40.50.1240">
    <property type="entry name" value="Phosphoglycerate mutase-like"/>
    <property type="match status" value="1"/>
</dbReference>
<evidence type="ECO:0000313" key="1">
    <source>
        <dbReference type="EMBL" id="KGQ36546.1"/>
    </source>
</evidence>
<dbReference type="InterPro" id="IPR050275">
    <property type="entry name" value="PGM_Phosphatase"/>
</dbReference>
<dbReference type="SUPFAM" id="SSF53254">
    <property type="entry name" value="Phosphoglycerate mutase-like"/>
    <property type="match status" value="1"/>
</dbReference>
<name>A0A0A2XVV1_9PAST</name>
<organism evidence="1 2">
    <name type="scientific">Gallibacterium genomosp. 1</name>
    <dbReference type="NCBI Taxonomy" id="155515"/>
    <lineage>
        <taxon>Bacteria</taxon>
        <taxon>Pseudomonadati</taxon>
        <taxon>Pseudomonadota</taxon>
        <taxon>Gammaproteobacteria</taxon>
        <taxon>Pasteurellales</taxon>
        <taxon>Pasteurellaceae</taxon>
        <taxon>Gallibacterium</taxon>
    </lineage>
</organism>
<dbReference type="AlphaFoldDB" id="A0A0A2XVV1"/>
<dbReference type="InterPro" id="IPR013078">
    <property type="entry name" value="His_Pase_superF_clade-1"/>
</dbReference>
<dbReference type="CDD" id="cd07067">
    <property type="entry name" value="HP_PGM_like"/>
    <property type="match status" value="1"/>
</dbReference>
<reference evidence="1 2" key="1">
    <citation type="submission" date="2014-08" db="EMBL/GenBank/DDBJ databases">
        <title>Chaperone-usher fimbriae in a diverse selection of Gallibacterium genomes.</title>
        <authorList>
            <person name="Kudirkiene E."/>
            <person name="Bager R.J."/>
            <person name="Johnson T.J."/>
            <person name="Bojesen A.M."/>
        </authorList>
    </citation>
    <scope>NUCLEOTIDE SEQUENCE [LARGE SCALE GENOMIC DNA]</scope>
    <source>
        <strain evidence="1 2">CCM5974</strain>
    </source>
</reference>
<protein>
    <submittedName>
        <fullName evidence="1">Phosphoglycerate mutase</fullName>
    </submittedName>
</protein>
<dbReference type="PANTHER" id="PTHR48100">
    <property type="entry name" value="BROAD-SPECIFICITY PHOSPHATASE YOR283W-RELATED"/>
    <property type="match status" value="1"/>
</dbReference>
<dbReference type="eggNOG" id="COG0406">
    <property type="taxonomic scope" value="Bacteria"/>
</dbReference>
<dbReference type="EMBL" id="JPXX01000026">
    <property type="protein sequence ID" value="KGQ36546.1"/>
    <property type="molecule type" value="Genomic_DNA"/>
</dbReference>
<comment type="caution">
    <text evidence="1">The sequence shown here is derived from an EMBL/GenBank/DDBJ whole genome shotgun (WGS) entry which is preliminary data.</text>
</comment>
<gene>
    <name evidence="1" type="ORF">JP36_09585</name>
</gene>
<accession>A0A0A2XVV1</accession>
<dbReference type="SMART" id="SM00855">
    <property type="entry name" value="PGAM"/>
    <property type="match status" value="1"/>
</dbReference>
<evidence type="ECO:0000313" key="2">
    <source>
        <dbReference type="Proteomes" id="UP000030539"/>
    </source>
</evidence>
<dbReference type="Proteomes" id="UP000030539">
    <property type="component" value="Unassembled WGS sequence"/>
</dbReference>
<proteinExistence type="predicted"/>
<dbReference type="Pfam" id="PF00300">
    <property type="entry name" value="His_Phos_1"/>
    <property type="match status" value="1"/>
</dbReference>